<name>W7Z1M1_9BACL</name>
<accession>W7Z1M1</accession>
<dbReference type="EMBL" id="BAVZ01000044">
    <property type="protein sequence ID" value="GAF10886.1"/>
    <property type="molecule type" value="Genomic_DNA"/>
</dbReference>
<keyword evidence="2" id="KW-1185">Reference proteome</keyword>
<comment type="caution">
    <text evidence="1">The sequence shown here is derived from an EMBL/GenBank/DDBJ whole genome shotgun (WGS) entry which is preliminary data.</text>
</comment>
<evidence type="ECO:0000313" key="2">
    <source>
        <dbReference type="Proteomes" id="UP000019364"/>
    </source>
</evidence>
<sequence length="67" mass="7730">MDFTEIKPKPNDPRFTLTMSLVDAIDLWRLVCFAEDQGIKNADRFVEALTEFASDSNSYIHYLKSDV</sequence>
<dbReference type="OrthoDB" id="9930092at2"/>
<dbReference type="AlphaFoldDB" id="W7Z1M1"/>
<gene>
    <name evidence="1" type="ORF">JCM16418_5118</name>
</gene>
<reference evidence="1 2" key="1">
    <citation type="journal article" date="2014" name="Genome Announc.">
        <title>Draft Genome Sequence of Paenibacillus pini JCM 16418T, Isolated from the Rhizosphere of Pine Tree.</title>
        <authorList>
            <person name="Yuki M."/>
            <person name="Oshima K."/>
            <person name="Suda W."/>
            <person name="Oshida Y."/>
            <person name="Kitamura K."/>
            <person name="Iida Y."/>
            <person name="Hattori M."/>
            <person name="Ohkuma M."/>
        </authorList>
    </citation>
    <scope>NUCLEOTIDE SEQUENCE [LARGE SCALE GENOMIC DNA]</scope>
    <source>
        <strain evidence="1 2">JCM 16418</strain>
    </source>
</reference>
<organism evidence="1 2">
    <name type="scientific">Paenibacillus pini JCM 16418</name>
    <dbReference type="NCBI Taxonomy" id="1236976"/>
    <lineage>
        <taxon>Bacteria</taxon>
        <taxon>Bacillati</taxon>
        <taxon>Bacillota</taxon>
        <taxon>Bacilli</taxon>
        <taxon>Bacillales</taxon>
        <taxon>Paenibacillaceae</taxon>
        <taxon>Paenibacillus</taxon>
    </lineage>
</organism>
<protein>
    <submittedName>
        <fullName evidence="1">Uncharacterized protein</fullName>
    </submittedName>
</protein>
<evidence type="ECO:0000313" key="1">
    <source>
        <dbReference type="EMBL" id="GAF10886.1"/>
    </source>
</evidence>
<proteinExistence type="predicted"/>
<dbReference type="Proteomes" id="UP000019364">
    <property type="component" value="Unassembled WGS sequence"/>
</dbReference>